<feature type="compositionally biased region" description="Low complexity" evidence="1">
    <location>
        <begin position="914"/>
        <end position="932"/>
    </location>
</feature>
<reference evidence="2 3" key="1">
    <citation type="submission" date="2013-03" db="EMBL/GenBank/DDBJ databases">
        <title>The Genome Sequence of Phialophora europaea CBS 101466.</title>
        <authorList>
            <consortium name="The Broad Institute Genomics Platform"/>
            <person name="Cuomo C."/>
            <person name="de Hoog S."/>
            <person name="Gorbushina A."/>
            <person name="Walker B."/>
            <person name="Young S.K."/>
            <person name="Zeng Q."/>
            <person name="Gargeya S."/>
            <person name="Fitzgerald M."/>
            <person name="Haas B."/>
            <person name="Abouelleil A."/>
            <person name="Allen A.W."/>
            <person name="Alvarado L."/>
            <person name="Arachchi H.M."/>
            <person name="Berlin A.M."/>
            <person name="Chapman S.B."/>
            <person name="Gainer-Dewar J."/>
            <person name="Goldberg J."/>
            <person name="Griggs A."/>
            <person name="Gujja S."/>
            <person name="Hansen M."/>
            <person name="Howarth C."/>
            <person name="Imamovic A."/>
            <person name="Ireland A."/>
            <person name="Larimer J."/>
            <person name="McCowan C."/>
            <person name="Murphy C."/>
            <person name="Pearson M."/>
            <person name="Poon T.W."/>
            <person name="Priest M."/>
            <person name="Roberts A."/>
            <person name="Saif S."/>
            <person name="Shea T."/>
            <person name="Sisk P."/>
            <person name="Sykes S."/>
            <person name="Wortman J."/>
            <person name="Nusbaum C."/>
            <person name="Birren B."/>
        </authorList>
    </citation>
    <scope>NUCLEOTIDE SEQUENCE [LARGE SCALE GENOMIC DNA]</scope>
    <source>
        <strain evidence="2 3">CBS 101466</strain>
    </source>
</reference>
<dbReference type="InParanoid" id="W2S907"/>
<feature type="compositionally biased region" description="Polar residues" evidence="1">
    <location>
        <begin position="1028"/>
        <end position="1044"/>
    </location>
</feature>
<dbReference type="PANTHER" id="PTHR42064">
    <property type="entry name" value="YALI0F28677P"/>
    <property type="match status" value="1"/>
</dbReference>
<feature type="region of interest" description="Disordered" evidence="1">
    <location>
        <begin position="1129"/>
        <end position="1165"/>
    </location>
</feature>
<feature type="compositionally biased region" description="Polar residues" evidence="1">
    <location>
        <begin position="36"/>
        <end position="53"/>
    </location>
</feature>
<dbReference type="STRING" id="1220924.W2S907"/>
<dbReference type="VEuPathDB" id="FungiDB:HMPREF1541_10178"/>
<dbReference type="Proteomes" id="UP000030752">
    <property type="component" value="Unassembled WGS sequence"/>
</dbReference>
<feature type="region of interest" description="Disordered" evidence="1">
    <location>
        <begin position="1028"/>
        <end position="1051"/>
    </location>
</feature>
<dbReference type="PANTHER" id="PTHR42064:SF1">
    <property type="entry name" value="YALI0F28677P"/>
    <property type="match status" value="1"/>
</dbReference>
<protein>
    <submittedName>
        <fullName evidence="2">Uncharacterized protein</fullName>
    </submittedName>
</protein>
<feature type="region of interest" description="Disordered" evidence="1">
    <location>
        <begin position="795"/>
        <end position="817"/>
    </location>
</feature>
<evidence type="ECO:0000256" key="1">
    <source>
        <dbReference type="SAM" id="MobiDB-lite"/>
    </source>
</evidence>
<proteinExistence type="predicted"/>
<dbReference type="OrthoDB" id="3548913at2759"/>
<feature type="region of interest" description="Disordered" evidence="1">
    <location>
        <begin position="910"/>
        <end position="939"/>
    </location>
</feature>
<dbReference type="EMBL" id="KB822714">
    <property type="protein sequence ID" value="ETN44508.1"/>
    <property type="molecule type" value="Genomic_DNA"/>
</dbReference>
<feature type="compositionally biased region" description="Polar residues" evidence="1">
    <location>
        <begin position="798"/>
        <end position="817"/>
    </location>
</feature>
<keyword evidence="3" id="KW-1185">Reference proteome</keyword>
<organism evidence="2 3">
    <name type="scientific">Cyphellophora europaea (strain CBS 101466)</name>
    <name type="common">Phialophora europaea</name>
    <dbReference type="NCBI Taxonomy" id="1220924"/>
    <lineage>
        <taxon>Eukaryota</taxon>
        <taxon>Fungi</taxon>
        <taxon>Dikarya</taxon>
        <taxon>Ascomycota</taxon>
        <taxon>Pezizomycotina</taxon>
        <taxon>Eurotiomycetes</taxon>
        <taxon>Chaetothyriomycetidae</taxon>
        <taxon>Chaetothyriales</taxon>
        <taxon>Cyphellophoraceae</taxon>
        <taxon>Cyphellophora</taxon>
    </lineage>
</organism>
<name>W2S907_CYPE1</name>
<feature type="region of interest" description="Disordered" evidence="1">
    <location>
        <begin position="1"/>
        <end position="72"/>
    </location>
</feature>
<dbReference type="RefSeq" id="XP_008713071.1">
    <property type="nucleotide sequence ID" value="XM_008714849.1"/>
</dbReference>
<evidence type="ECO:0000313" key="3">
    <source>
        <dbReference type="Proteomes" id="UP000030752"/>
    </source>
</evidence>
<accession>W2S907</accession>
<sequence>MSERGPSVYTSGVASFASPSSSSTEGNARSTDDANTDQNMSLQQRFSLGTSHPPSRKHAASQTNPPSPISKAPVEMRAHFDEFAAQLRLRRHSEYKRRILEHRRTHLQKAVALSSRLRRLSSWVHDGLVEISKFPNPGDFVRVHENLINLTDACFSRWSHEIRALDSVIGGTTTTTTTAPTPVTFLSRLSSSSQDDCLDFIRNVRTNPRFLVDRFKAVSPSQLVALSTTPRYSDLSAYLNSMPGSRGRSSQKKRIQSYAKNLEEYATSFERRNPMSFLLHNCYSVNSPAEDRLRVDTWSTICSSLYVETGASFLAFFSQILWEFSTLAGWRAKDRLELLLMDILQRGAFLLEPVGDYKKSSQSIHIRHTLDGEQARNFFDNAVRELLTVLLIEDGGFPEGVLRLARAILAKLPDEESQSQLRGYIFMEWFMHHFLENALTYPENQKMLLQFHISDSARSAILHQLWQRTEARVREVFEPDFSAPPDEYIKWAAYTMNNQLYAEAAVQNPVSVESVPNSNHCISVCAPELVHVLEALSQQYSNASTHFEPFMHSSMSSFSSQFSRGSPKLDRLRRELQLQFEPGQSSPASHAVDENWVLLQIETDGRPRMPDSTSSPGVTTPSRLLRTFGAINKVQEAAVRLALEETSESASLTNLPLSHRKCLRERLVDRSRDAQSSARTIEAHFWTSAIDYLDDNYPLSSSPQSDARLLQPLIRQLVPAEHDESMSVEKHVMILEDEYQAVKQALVHAGKRIEHLKIKMWYNTSIVVSGVYENAQNITKALNYMALPPPSMSEPAYSISSGSRDRPGTSTSTTSSLFEQPRLDTMKILRASQEHGGRKKLADDQVELTKKWLDLNGVENFCIGEERIHRFCMEIKMATRKLVADSAVESPDLWSSDLWVKEKNMFESNSTYFSGPTSSTRPSSVVSETPSSAPWPRPVLGSAASSRSFDAEIANSVGRKASMAGHGSTRISREILSSDLASSFASPARSTTATSGESLWSGITPFSTRTKSQTSNSLASQAPSSVFSLSSGLHPSRSQTSASLPSRPPSIYNEIAYSKPSDPGPEKAKFLETLREGLTVLLLSDLGNPVWSLGSETDAWLDSHRQNANVAQRLARRKQMSELLPAQTVTRSQLKTASRPHNRRRTWSADGSGPASGGTHLFERSTKIELDNRSLDELDDVLKKISRQVDPNAKLQAVFEFRQLALHCLERQESNDQAKEATRRRQSLGPGVASSKLKKVGSGAQSPRRPKSDNEMRDYLRDILLVLEPKTLFRDLQYIAAFTHSDILSKTDRGQAFVQVGVAALSSKDEVCRAMVELADRIISRDGIKREASMEEAEHSLKQAREYWIIAAREGNAIAQRELASLYLVHPEISVPPTVTAPLSVSSEIFKSEMMWQASEDDHNRQALCLALHWMQLASAGGDAVAQQKLKEREGKATAS</sequence>
<feature type="compositionally biased region" description="Low complexity" evidence="1">
    <location>
        <begin position="11"/>
        <end position="23"/>
    </location>
</feature>
<evidence type="ECO:0000313" key="2">
    <source>
        <dbReference type="EMBL" id="ETN44508.1"/>
    </source>
</evidence>
<dbReference type="HOGENOM" id="CLU_001347_1_0_1"/>
<feature type="region of interest" description="Disordered" evidence="1">
    <location>
        <begin position="1213"/>
        <end position="1253"/>
    </location>
</feature>
<dbReference type="eggNOG" id="ENOG502QVDP">
    <property type="taxonomic scope" value="Eukaryota"/>
</dbReference>
<feature type="compositionally biased region" description="Basic and acidic residues" evidence="1">
    <location>
        <begin position="1213"/>
        <end position="1223"/>
    </location>
</feature>
<dbReference type="GeneID" id="19977517"/>
<gene>
    <name evidence="2" type="ORF">HMPREF1541_10178</name>
</gene>